<dbReference type="AlphaFoldDB" id="A0A3R8RXS2"/>
<gene>
    <name evidence="1" type="ORF">DS079_11010</name>
</gene>
<evidence type="ECO:0000313" key="1">
    <source>
        <dbReference type="EMBL" id="RRR18267.1"/>
    </source>
</evidence>
<sequence length="126" mass="13802">MTTLYRPVLIESAEQAEALPVGTIALLGPERPEAFENAAAVKVGPEETSEGVPLWLVHSQGTADDARMVGWTALVPIEAEEQTQIDPQVFAELDARIAYTQAAYALPPGDLQVRHVKRLVTPWEER</sequence>
<proteinExistence type="predicted"/>
<dbReference type="GeneID" id="78121550"/>
<accession>A0A3R8RXS2</accession>
<comment type="caution">
    <text evidence="1">The sequence shown here is derived from an EMBL/GenBank/DDBJ whole genome shotgun (WGS) entry which is preliminary data.</text>
</comment>
<dbReference type="EMBL" id="QOCI01000008">
    <property type="protein sequence ID" value="RRR18267.1"/>
    <property type="molecule type" value="Genomic_DNA"/>
</dbReference>
<reference evidence="1 2" key="1">
    <citation type="submission" date="2018-07" db="EMBL/GenBank/DDBJ databases">
        <title>Brachybacteriurn paraconglorneratum KCTC 9916.</title>
        <authorList>
            <person name="Li Y."/>
        </authorList>
    </citation>
    <scope>NUCLEOTIDE SEQUENCE [LARGE SCALE GENOMIC DNA]</scope>
    <source>
        <strain evidence="1 2">KCTC 9916</strain>
    </source>
</reference>
<dbReference type="RefSeq" id="WP_126987598.1">
    <property type="nucleotide sequence ID" value="NZ_ML133856.1"/>
</dbReference>
<evidence type="ECO:0000313" key="2">
    <source>
        <dbReference type="Proteomes" id="UP000274327"/>
    </source>
</evidence>
<name>A0A3R8RXS2_9MICO</name>
<organism evidence="1 2">
    <name type="scientific">Brachybacterium paraconglomeratum</name>
    <dbReference type="NCBI Taxonomy" id="173362"/>
    <lineage>
        <taxon>Bacteria</taxon>
        <taxon>Bacillati</taxon>
        <taxon>Actinomycetota</taxon>
        <taxon>Actinomycetes</taxon>
        <taxon>Micrococcales</taxon>
        <taxon>Dermabacteraceae</taxon>
        <taxon>Brachybacterium</taxon>
    </lineage>
</organism>
<keyword evidence="2" id="KW-1185">Reference proteome</keyword>
<protein>
    <submittedName>
        <fullName evidence="1">Uncharacterized protein</fullName>
    </submittedName>
</protein>
<dbReference type="Proteomes" id="UP000274327">
    <property type="component" value="Unassembled WGS sequence"/>
</dbReference>